<dbReference type="GO" id="GO:0003677">
    <property type="term" value="F:DNA binding"/>
    <property type="evidence" value="ECO:0007669"/>
    <property type="project" value="InterPro"/>
</dbReference>
<evidence type="ECO:0008006" key="2">
    <source>
        <dbReference type="Google" id="ProtNLM"/>
    </source>
</evidence>
<sequence length="234" mass="25218">MSLSPAQINQLRKRAALEAAATAPAQTMAGATTYELQLAQLHQDRLRLSQIQSTEGKVALKAQLLPAYAPYVDGVLAAGRGAQDEVLTTLMVWRLDAGDYLGALAIGRYVLEHNMTMPDRFARTTGCLFAEEIAIAALKALKAGGEFDIGVLEQTEQLTRDQDMPDEARAKLHLAMGRVLAKVPDEALTAEQAAQLGEARTHLARAIELHSSSGGKKDLDRVERLLKKHAAPGS</sequence>
<accession>A0A2H4J948</accession>
<gene>
    <name evidence="1" type="ORF">3S12_5</name>
</gene>
<reference evidence="1" key="1">
    <citation type="submission" date="2017-06" db="EMBL/GenBank/DDBJ databases">
        <title>Novel phages from South African skin metaviromes.</title>
        <authorList>
            <person name="van Zyl L.J."/>
            <person name="Abrahams Y."/>
            <person name="Stander E.A."/>
            <person name="Kirby B.M."/>
            <person name="Clavaud C."/>
            <person name="Farcet C."/>
            <person name="Breton L."/>
            <person name="Trindade M.I."/>
        </authorList>
    </citation>
    <scope>NUCLEOTIDE SEQUENCE</scope>
</reference>
<proteinExistence type="predicted"/>
<dbReference type="Pfam" id="PF05944">
    <property type="entry name" value="Phage_term_smal"/>
    <property type="match status" value="1"/>
</dbReference>
<dbReference type="InterPro" id="IPR010270">
    <property type="entry name" value="Phage_P2_GpM"/>
</dbReference>
<dbReference type="GO" id="GO:0019069">
    <property type="term" value="P:viral capsid assembly"/>
    <property type="evidence" value="ECO:0007669"/>
    <property type="project" value="InterPro"/>
</dbReference>
<name>A0A2H4J948_9CAUD</name>
<organism evidence="1">
    <name type="scientific">uncultured Caudovirales phage</name>
    <dbReference type="NCBI Taxonomy" id="2100421"/>
    <lineage>
        <taxon>Viruses</taxon>
        <taxon>Duplodnaviria</taxon>
        <taxon>Heunggongvirae</taxon>
        <taxon>Uroviricota</taxon>
        <taxon>Caudoviricetes</taxon>
        <taxon>Peduoviridae</taxon>
        <taxon>Maltschvirus</taxon>
        <taxon>Maltschvirus maltsch</taxon>
    </lineage>
</organism>
<dbReference type="EMBL" id="MF417932">
    <property type="protein sequence ID" value="ASN71782.1"/>
    <property type="molecule type" value="Genomic_DNA"/>
</dbReference>
<protein>
    <recommendedName>
        <fullName evidence="2">Terminase</fullName>
    </recommendedName>
</protein>
<evidence type="ECO:0000313" key="1">
    <source>
        <dbReference type="EMBL" id="ASN71782.1"/>
    </source>
</evidence>
<dbReference type="GO" id="GO:0004519">
    <property type="term" value="F:endonuclease activity"/>
    <property type="evidence" value="ECO:0007669"/>
    <property type="project" value="InterPro"/>
</dbReference>